<sequence length="110" mass="12396">MPHLVCRGLSVEQVRTISKPLLEELAVICECDTSNFMLECLTVTSVFDGDVVNTYPFIEVGWFDRGQSIRDLVAKAITEHCLASGVPEVEVAFRTYREDSYYTNGQHYGN</sequence>
<organism evidence="1 2">
    <name type="scientific">Paenibacillus rigui</name>
    <dbReference type="NCBI Taxonomy" id="554312"/>
    <lineage>
        <taxon>Bacteria</taxon>
        <taxon>Bacillati</taxon>
        <taxon>Bacillota</taxon>
        <taxon>Bacilli</taxon>
        <taxon>Bacillales</taxon>
        <taxon>Paenibacillaceae</taxon>
        <taxon>Paenibacillus</taxon>
    </lineage>
</organism>
<dbReference type="AlphaFoldDB" id="A0A229UG89"/>
<evidence type="ECO:0008006" key="3">
    <source>
        <dbReference type="Google" id="ProtNLM"/>
    </source>
</evidence>
<evidence type="ECO:0000313" key="1">
    <source>
        <dbReference type="EMBL" id="OXM82392.1"/>
    </source>
</evidence>
<comment type="caution">
    <text evidence="1">The sequence shown here is derived from an EMBL/GenBank/DDBJ whole genome shotgun (WGS) entry which is preliminary data.</text>
</comment>
<dbReference type="InterPro" id="IPR015017">
    <property type="entry name" value="DUF1904"/>
</dbReference>
<reference evidence="1 2" key="1">
    <citation type="submission" date="2017-07" db="EMBL/GenBank/DDBJ databases">
        <title>Genome sequencing and assembly of Paenibacillus rigui.</title>
        <authorList>
            <person name="Mayilraj S."/>
        </authorList>
    </citation>
    <scope>NUCLEOTIDE SEQUENCE [LARGE SCALE GENOMIC DNA]</scope>
    <source>
        <strain evidence="1 2">JCM 16352</strain>
    </source>
</reference>
<dbReference type="SUPFAM" id="SSF55331">
    <property type="entry name" value="Tautomerase/MIF"/>
    <property type="match status" value="1"/>
</dbReference>
<dbReference type="RefSeq" id="WP_094018785.1">
    <property type="nucleotide sequence ID" value="NZ_NMQW01000077.1"/>
</dbReference>
<dbReference type="Proteomes" id="UP000215509">
    <property type="component" value="Unassembled WGS sequence"/>
</dbReference>
<evidence type="ECO:0000313" key="2">
    <source>
        <dbReference type="Proteomes" id="UP000215509"/>
    </source>
</evidence>
<accession>A0A229UG89</accession>
<proteinExistence type="predicted"/>
<gene>
    <name evidence="1" type="ORF">CF651_31275</name>
</gene>
<dbReference type="InterPro" id="IPR014347">
    <property type="entry name" value="Tautomerase/MIF_sf"/>
</dbReference>
<dbReference type="OrthoDB" id="5587545at2"/>
<protein>
    <recommendedName>
        <fullName evidence="3">DUF1904 domain-containing protein</fullName>
    </recommendedName>
</protein>
<dbReference type="EMBL" id="NMQW01000077">
    <property type="protein sequence ID" value="OXM82392.1"/>
    <property type="molecule type" value="Genomic_DNA"/>
</dbReference>
<keyword evidence="2" id="KW-1185">Reference proteome</keyword>
<dbReference type="Pfam" id="PF08921">
    <property type="entry name" value="DUF1904"/>
    <property type="match status" value="1"/>
</dbReference>
<name>A0A229UG89_9BACL</name>
<dbReference type="Gene3D" id="3.30.429.10">
    <property type="entry name" value="Macrophage Migration Inhibitory Factor"/>
    <property type="match status" value="1"/>
</dbReference>